<dbReference type="AlphaFoldDB" id="A0A9P6IHB1"/>
<feature type="domain" description="F-box" evidence="1">
    <location>
        <begin position="13"/>
        <end position="51"/>
    </location>
</feature>
<gene>
    <name evidence="2" type="ORF">BGZ65_000614</name>
</gene>
<dbReference type="Gene3D" id="1.20.1280.50">
    <property type="match status" value="1"/>
</dbReference>
<protein>
    <recommendedName>
        <fullName evidence="1">F-box domain-containing protein</fullName>
    </recommendedName>
</protein>
<reference evidence="2" key="1">
    <citation type="journal article" date="2020" name="Fungal Divers.">
        <title>Resolving the Mortierellaceae phylogeny through synthesis of multi-gene phylogenetics and phylogenomics.</title>
        <authorList>
            <person name="Vandepol N."/>
            <person name="Liber J."/>
            <person name="Desiro A."/>
            <person name="Na H."/>
            <person name="Kennedy M."/>
            <person name="Barry K."/>
            <person name="Grigoriev I.V."/>
            <person name="Miller A.N."/>
            <person name="O'Donnell K."/>
            <person name="Stajich J.E."/>
            <person name="Bonito G."/>
        </authorList>
    </citation>
    <scope>NUCLEOTIDE SEQUENCE</scope>
    <source>
        <strain evidence="2">MES-2147</strain>
    </source>
</reference>
<accession>A0A9P6IHB1</accession>
<dbReference type="InterPro" id="IPR036047">
    <property type="entry name" value="F-box-like_dom_sf"/>
</dbReference>
<dbReference type="SUPFAM" id="SSF81383">
    <property type="entry name" value="F-box domain"/>
    <property type="match status" value="1"/>
</dbReference>
<dbReference type="InterPro" id="IPR001810">
    <property type="entry name" value="F-box_dom"/>
</dbReference>
<sequence length="69" mass="8172">MTESARSTVFHIPELLDAVASYISPVDILACVQVNSRWNHYFIPLLWHTIDDDLHSWQRILVAYYRDLR</sequence>
<evidence type="ECO:0000313" key="3">
    <source>
        <dbReference type="Proteomes" id="UP000749646"/>
    </source>
</evidence>
<name>A0A9P6IHB1_9FUNG</name>
<evidence type="ECO:0000313" key="2">
    <source>
        <dbReference type="EMBL" id="KAF9915714.1"/>
    </source>
</evidence>
<dbReference type="OrthoDB" id="2445468at2759"/>
<evidence type="ECO:0000259" key="1">
    <source>
        <dbReference type="Pfam" id="PF12937"/>
    </source>
</evidence>
<keyword evidence="3" id="KW-1185">Reference proteome</keyword>
<comment type="caution">
    <text evidence="2">The sequence shown here is derived from an EMBL/GenBank/DDBJ whole genome shotgun (WGS) entry which is preliminary data.</text>
</comment>
<proteinExistence type="predicted"/>
<feature type="non-terminal residue" evidence="2">
    <location>
        <position position="69"/>
    </location>
</feature>
<dbReference type="EMBL" id="JAAAHW010012110">
    <property type="protein sequence ID" value="KAF9915714.1"/>
    <property type="molecule type" value="Genomic_DNA"/>
</dbReference>
<dbReference type="Pfam" id="PF12937">
    <property type="entry name" value="F-box-like"/>
    <property type="match status" value="1"/>
</dbReference>
<dbReference type="Proteomes" id="UP000749646">
    <property type="component" value="Unassembled WGS sequence"/>
</dbReference>
<organism evidence="2 3">
    <name type="scientific">Modicella reniformis</name>
    <dbReference type="NCBI Taxonomy" id="1440133"/>
    <lineage>
        <taxon>Eukaryota</taxon>
        <taxon>Fungi</taxon>
        <taxon>Fungi incertae sedis</taxon>
        <taxon>Mucoromycota</taxon>
        <taxon>Mortierellomycotina</taxon>
        <taxon>Mortierellomycetes</taxon>
        <taxon>Mortierellales</taxon>
        <taxon>Mortierellaceae</taxon>
        <taxon>Modicella</taxon>
    </lineage>
</organism>